<dbReference type="Pfam" id="PF10536">
    <property type="entry name" value="PMD"/>
    <property type="match status" value="1"/>
</dbReference>
<dbReference type="PANTHER" id="PTHR22601">
    <property type="entry name" value="ISP4 LIKE PROTEIN"/>
    <property type="match status" value="1"/>
</dbReference>
<evidence type="ECO:0000256" key="9">
    <source>
        <dbReference type="SAM" id="MobiDB-lite"/>
    </source>
</evidence>
<protein>
    <recommendedName>
        <fullName evidence="11">Aminotransferase-like plant mobile domain-containing protein</fullName>
    </recommendedName>
</protein>
<feature type="transmembrane region" description="Helical" evidence="10">
    <location>
        <begin position="651"/>
        <end position="672"/>
    </location>
</feature>
<keyword evidence="6" id="KW-0653">Protein transport</keyword>
<proteinExistence type="inferred from homology"/>
<evidence type="ECO:0000256" key="4">
    <source>
        <dbReference type="ARBA" id="ARBA00022692"/>
    </source>
</evidence>
<feature type="transmembrane region" description="Helical" evidence="10">
    <location>
        <begin position="418"/>
        <end position="439"/>
    </location>
</feature>
<reference evidence="12 13" key="1">
    <citation type="submission" date="2020-08" db="EMBL/GenBank/DDBJ databases">
        <title>Plant Genome Project.</title>
        <authorList>
            <person name="Zhang R.-G."/>
        </authorList>
    </citation>
    <scope>NUCLEOTIDE SEQUENCE [LARGE SCALE GENOMIC DNA]</scope>
    <source>
        <tissue evidence="12">Rhizome</tissue>
    </source>
</reference>
<evidence type="ECO:0000256" key="3">
    <source>
        <dbReference type="ARBA" id="ARBA00022448"/>
    </source>
</evidence>
<feature type="transmembrane region" description="Helical" evidence="10">
    <location>
        <begin position="621"/>
        <end position="639"/>
    </location>
</feature>
<evidence type="ECO:0000313" key="12">
    <source>
        <dbReference type="EMBL" id="KAG6467921.1"/>
    </source>
</evidence>
<dbReference type="GO" id="GO:0016020">
    <property type="term" value="C:membrane"/>
    <property type="evidence" value="ECO:0007669"/>
    <property type="project" value="UniProtKB-SubCell"/>
</dbReference>
<sequence>MHVLPAYRDAFASLQPNQFIWLPYEEHVLELLPSYCTRGRACWRSVTYLICWEIVEAHLPNRVLRQFGMHQPIPIPRLLDKHVALHKMTRSGRANTNWIETHQQYIDHWRDSLNHVENGELVNDPMHASVEYMSWYWQRTVIYITNPSQRFSSNGFQGDGETTEYLMDGMCRVFYTSLDLMAISDAKHAGYFAQIRDIASHYMHQARGQQRLDIRHSHVLEQVDHQSSLTQQIHKEPRNIQRGRQGGRRCRTQPTQSHFSNIGLGGSSSNLEHGSHSDTTLPTQTPTVCPSPITPIHLFDQTLDSGITNDNAHNGGSSQLQVNDNELDEQNDITVEHHGDLPIALRKQKRTVKHIGCGTNVHCIRSAGPLSEGRYERKVVITQLNGNFLWFHLLLLVVTALSIYTCEGFGRALQLPYWGLFLAMAMAFVFTLPVGIITATTNTTPGLNIITEMVIGYIMPGKPLANVVFKTYGYMSMSQAITFLSDFKLGYYMKIPPRSMFVAQLAGSVIANASYFWTAWWLLTDVPHICDTNQLPDDTPWTCPSDSVFFSASVIWGVVGPARMFGPGSIYAGLNYFFLLGLLAPAVVYLFHRLFPEKKWIPLINFPVIFGSSGSMPPNKAINYNCWFIVGFVVNYWVFKHHKQWWGRYAYVMSAALDAGTSFMGVVAFFALRNYNIYSVNWWGGVTEDYCPLAKCPTEPGAYIPKGCPELH</sequence>
<keyword evidence="8 10" id="KW-0472">Membrane</keyword>
<dbReference type="InterPro" id="IPR004813">
    <property type="entry name" value="OPT"/>
</dbReference>
<dbReference type="AlphaFoldDB" id="A0A8J5BYW3"/>
<dbReference type="InterPro" id="IPR004648">
    <property type="entry name" value="Oligpept_transpt"/>
</dbReference>
<dbReference type="GO" id="GO:0015031">
    <property type="term" value="P:protein transport"/>
    <property type="evidence" value="ECO:0007669"/>
    <property type="project" value="UniProtKB-KW"/>
</dbReference>
<name>A0A8J5BYW3_ZINOF</name>
<keyword evidence="3" id="KW-0813">Transport</keyword>
<comment type="subcellular location">
    <subcellularLocation>
        <location evidence="1">Membrane</location>
        <topology evidence="1">Multi-pass membrane protein</topology>
    </subcellularLocation>
</comment>
<dbReference type="Pfam" id="PF03169">
    <property type="entry name" value="OPT"/>
    <property type="match status" value="1"/>
</dbReference>
<evidence type="ECO:0000256" key="1">
    <source>
        <dbReference type="ARBA" id="ARBA00004141"/>
    </source>
</evidence>
<evidence type="ECO:0000256" key="2">
    <source>
        <dbReference type="ARBA" id="ARBA00005484"/>
    </source>
</evidence>
<evidence type="ECO:0000256" key="6">
    <source>
        <dbReference type="ARBA" id="ARBA00022927"/>
    </source>
</evidence>
<keyword evidence="5" id="KW-0571">Peptide transport</keyword>
<keyword evidence="13" id="KW-1185">Reference proteome</keyword>
<evidence type="ECO:0000256" key="5">
    <source>
        <dbReference type="ARBA" id="ARBA00022856"/>
    </source>
</evidence>
<evidence type="ECO:0000256" key="8">
    <source>
        <dbReference type="ARBA" id="ARBA00023136"/>
    </source>
</evidence>
<dbReference type="GO" id="GO:0035673">
    <property type="term" value="F:oligopeptide transmembrane transporter activity"/>
    <property type="evidence" value="ECO:0007669"/>
    <property type="project" value="InterPro"/>
</dbReference>
<gene>
    <name evidence="12" type="ORF">ZIOFF_072486</name>
</gene>
<evidence type="ECO:0000256" key="10">
    <source>
        <dbReference type="SAM" id="Phobius"/>
    </source>
</evidence>
<dbReference type="EMBL" id="JACMSC010000022">
    <property type="protein sequence ID" value="KAG6467921.1"/>
    <property type="molecule type" value="Genomic_DNA"/>
</dbReference>
<accession>A0A8J5BYW3</accession>
<comment type="similarity">
    <text evidence="2">Belongs to the oligopeptide OPT transporter (TC 2.A.67.1) family.</text>
</comment>
<comment type="caution">
    <text evidence="12">The sequence shown here is derived from an EMBL/GenBank/DDBJ whole genome shotgun (WGS) entry which is preliminary data.</text>
</comment>
<keyword evidence="4 10" id="KW-0812">Transmembrane</keyword>
<keyword evidence="7 10" id="KW-1133">Transmembrane helix</keyword>
<dbReference type="Proteomes" id="UP000734854">
    <property type="component" value="Unassembled WGS sequence"/>
</dbReference>
<feature type="transmembrane region" description="Helical" evidence="10">
    <location>
        <begin position="570"/>
        <end position="591"/>
    </location>
</feature>
<evidence type="ECO:0000259" key="11">
    <source>
        <dbReference type="Pfam" id="PF10536"/>
    </source>
</evidence>
<feature type="transmembrane region" description="Helical" evidence="10">
    <location>
        <begin position="501"/>
        <end position="523"/>
    </location>
</feature>
<evidence type="ECO:0000256" key="7">
    <source>
        <dbReference type="ARBA" id="ARBA00022989"/>
    </source>
</evidence>
<evidence type="ECO:0000313" key="13">
    <source>
        <dbReference type="Proteomes" id="UP000734854"/>
    </source>
</evidence>
<feature type="domain" description="Aminotransferase-like plant mobile" evidence="11">
    <location>
        <begin position="6"/>
        <end position="136"/>
    </location>
</feature>
<feature type="transmembrane region" description="Helical" evidence="10">
    <location>
        <begin position="388"/>
        <end position="406"/>
    </location>
</feature>
<feature type="region of interest" description="Disordered" evidence="9">
    <location>
        <begin position="238"/>
        <end position="284"/>
    </location>
</feature>
<organism evidence="12 13">
    <name type="scientific">Zingiber officinale</name>
    <name type="common">Ginger</name>
    <name type="synonym">Amomum zingiber</name>
    <dbReference type="NCBI Taxonomy" id="94328"/>
    <lineage>
        <taxon>Eukaryota</taxon>
        <taxon>Viridiplantae</taxon>
        <taxon>Streptophyta</taxon>
        <taxon>Embryophyta</taxon>
        <taxon>Tracheophyta</taxon>
        <taxon>Spermatophyta</taxon>
        <taxon>Magnoliopsida</taxon>
        <taxon>Liliopsida</taxon>
        <taxon>Zingiberales</taxon>
        <taxon>Zingiberaceae</taxon>
        <taxon>Zingiber</taxon>
    </lineage>
</organism>
<dbReference type="NCBIfam" id="TIGR00728">
    <property type="entry name" value="OPT_sfam"/>
    <property type="match status" value="1"/>
</dbReference>
<dbReference type="InterPro" id="IPR019557">
    <property type="entry name" value="AminoTfrase-like_pln_mobile"/>
</dbReference>